<sequence>MNGTLESPAIAQVDRATDSKIFWRLIPIILASLIVNQLDKVNVAFAKLQMAPDIGLSNTAYGLGAGIFFIGYCLFEIPSNMLLHRIGARAWITRIMVSWGVLSACTMFVTGPTSFYIIRFLLGVAEAGFAPGVMLYVSQWFPARTRGRVIAIFMTALPISGVIGSPLSAFLMTAAPDFIPLRGWQWMFLCEGLPAVLCGIAFWVLVPKTIDDAKWLSSTEKLALKAEVGGASDQHSGSFKAGLSDIRVWLLCGVYFAFIAALYGVSFWLPTLIKALGFVGVRQIGFMTALPYAAAVVLMLVLAWSSDRTGERRRHLAFAAALGAVCLTLSVLLRANPSYSFAALIVAMAGIVSTVPLFWNLPTAFLKGATAATGFALITSIGNLSGFVAPYLVGVVTDATGSTAAGMYALSVVAVIGVVLIFLVPSALVERSAVASSRRAS</sequence>
<keyword evidence="2" id="KW-1185">Reference proteome</keyword>
<evidence type="ECO:0000313" key="1">
    <source>
        <dbReference type="EMBL" id="MFM0108706.1"/>
    </source>
</evidence>
<dbReference type="Proteomes" id="UP001629235">
    <property type="component" value="Unassembled WGS sequence"/>
</dbReference>
<dbReference type="EMBL" id="JAQQDW010000133">
    <property type="protein sequence ID" value="MFM0108706.1"/>
    <property type="molecule type" value="Genomic_DNA"/>
</dbReference>
<comment type="caution">
    <text evidence="1">The sequence shown here is derived from an EMBL/GenBank/DDBJ whole genome shotgun (WGS) entry which is preliminary data.</text>
</comment>
<evidence type="ECO:0000313" key="2">
    <source>
        <dbReference type="Proteomes" id="UP001629235"/>
    </source>
</evidence>
<protein>
    <submittedName>
        <fullName evidence="1">MFS transporter</fullName>
    </submittedName>
</protein>
<proteinExistence type="predicted"/>
<gene>
    <name evidence="1" type="ORF">PQR01_36170</name>
</gene>
<organism evidence="1 2">
    <name type="scientific">Paraburkholderia rhynchosiae</name>
    <dbReference type="NCBI Taxonomy" id="487049"/>
    <lineage>
        <taxon>Bacteria</taxon>
        <taxon>Pseudomonadati</taxon>
        <taxon>Pseudomonadota</taxon>
        <taxon>Betaproteobacteria</taxon>
        <taxon>Burkholderiales</taxon>
        <taxon>Burkholderiaceae</taxon>
        <taxon>Paraburkholderia</taxon>
    </lineage>
</organism>
<reference evidence="1 2" key="1">
    <citation type="journal article" date="2024" name="Chem. Sci.">
        <title>Discovery of megapolipeptins by genome mining of a Burkholderiales bacteria collection.</title>
        <authorList>
            <person name="Paulo B.S."/>
            <person name="Recchia M.J.J."/>
            <person name="Lee S."/>
            <person name="Fergusson C.H."/>
            <person name="Romanowski S.B."/>
            <person name="Hernandez A."/>
            <person name="Krull N."/>
            <person name="Liu D.Y."/>
            <person name="Cavanagh H."/>
            <person name="Bos A."/>
            <person name="Gray C.A."/>
            <person name="Murphy B.T."/>
            <person name="Linington R.G."/>
            <person name="Eustaquio A.S."/>
        </authorList>
    </citation>
    <scope>NUCLEOTIDE SEQUENCE [LARGE SCALE GENOMIC DNA]</scope>
    <source>
        <strain evidence="1 2">RL18-126-BIB-B</strain>
    </source>
</reference>
<accession>A0ACC7NR03</accession>
<name>A0ACC7NR03_9BURK</name>